<comment type="caution">
    <text evidence="2">The sequence shown here is derived from an EMBL/GenBank/DDBJ whole genome shotgun (WGS) entry which is preliminary data.</text>
</comment>
<keyword evidence="1" id="KW-0472">Membrane</keyword>
<protein>
    <submittedName>
        <fullName evidence="2">DUF3169 family protein</fullName>
    </submittedName>
</protein>
<dbReference type="EMBL" id="SCWD01000004">
    <property type="protein sequence ID" value="TDM00686.1"/>
    <property type="molecule type" value="Genomic_DNA"/>
</dbReference>
<evidence type="ECO:0000313" key="3">
    <source>
        <dbReference type="Proteomes" id="UP000295280"/>
    </source>
</evidence>
<dbReference type="AlphaFoldDB" id="A0A9Q8FP65"/>
<feature type="transmembrane region" description="Helical" evidence="1">
    <location>
        <begin position="138"/>
        <end position="159"/>
    </location>
</feature>
<evidence type="ECO:0000313" key="2">
    <source>
        <dbReference type="EMBL" id="TDM00686.1"/>
    </source>
</evidence>
<evidence type="ECO:0000256" key="1">
    <source>
        <dbReference type="SAM" id="Phobius"/>
    </source>
</evidence>
<dbReference type="InterPro" id="IPR021509">
    <property type="entry name" value="DUF3169"/>
</dbReference>
<keyword evidence="1" id="KW-1133">Transmembrane helix</keyword>
<dbReference type="OrthoDB" id="2414543at2"/>
<proteinExistence type="predicted"/>
<dbReference type="RefSeq" id="WP_133418182.1">
    <property type="nucleotide sequence ID" value="NZ_SCWD01000004.1"/>
</dbReference>
<gene>
    <name evidence="2" type="ORF">ERX40_09090</name>
</gene>
<dbReference type="Pfam" id="PF11368">
    <property type="entry name" value="DUF3169"/>
    <property type="match status" value="1"/>
</dbReference>
<organism evidence="2 3">
    <name type="scientific">Macrococcus carouselicus</name>
    <dbReference type="NCBI Taxonomy" id="69969"/>
    <lineage>
        <taxon>Bacteria</taxon>
        <taxon>Bacillati</taxon>
        <taxon>Bacillota</taxon>
        <taxon>Bacilli</taxon>
        <taxon>Bacillales</taxon>
        <taxon>Staphylococcaceae</taxon>
        <taxon>Macrococcus</taxon>
    </lineage>
</organism>
<feature type="transmembrane region" description="Helical" evidence="1">
    <location>
        <begin position="60"/>
        <end position="90"/>
    </location>
</feature>
<name>A0A9Q8FP65_9STAP</name>
<sequence>MTVVTFLFILLLTSLILSISNLKKSEERLSVNHSDDEHIKLMNVYNRSSMFATISLPLSLLWFSSALIFFESYIIITVLGLIFLFLSTWLCRKNVVMMPRIYNGDCEYDPTRKNMNRIWINSMDEGERLITLQSLFDCYSALILLSSLSMLILAGYSVLGDNNQLLGILLIGMTMIISTFVYYRTAAKYNQ</sequence>
<keyword evidence="3" id="KW-1185">Reference proteome</keyword>
<dbReference type="Proteomes" id="UP000295280">
    <property type="component" value="Unassembled WGS sequence"/>
</dbReference>
<keyword evidence="1" id="KW-0812">Transmembrane</keyword>
<reference evidence="2 3" key="1">
    <citation type="submission" date="2019-01" db="EMBL/GenBank/DDBJ databases">
        <title>Draft genome sequences of the type strains of six Macrococcus species.</title>
        <authorList>
            <person name="Mazhar S."/>
            <person name="Altermann E."/>
            <person name="Hill C."/>
            <person name="Mcauliffe O."/>
        </authorList>
    </citation>
    <scope>NUCLEOTIDE SEQUENCE [LARGE SCALE GENOMIC DNA]</scope>
    <source>
        <strain evidence="2 3">ATCC 51828</strain>
    </source>
</reference>
<feature type="transmembrane region" description="Helical" evidence="1">
    <location>
        <begin position="165"/>
        <end position="183"/>
    </location>
</feature>
<accession>A0A9Q8FP65</accession>